<dbReference type="Proteomes" id="UP000814033">
    <property type="component" value="Unassembled WGS sequence"/>
</dbReference>
<comment type="caution">
    <text evidence="1">The sequence shown here is derived from an EMBL/GenBank/DDBJ whole genome shotgun (WGS) entry which is preliminary data.</text>
</comment>
<proteinExistence type="predicted"/>
<evidence type="ECO:0000313" key="1">
    <source>
        <dbReference type="EMBL" id="KAI0053969.1"/>
    </source>
</evidence>
<sequence length="283" mass="28497">MGDNGRPGIVNGFGNDAGVGVRKGGGGFRVTVEGLSGAMDAGAPIMKGSIWGGATEPSSIADVSPWNDATAAAETWEPDLAAPWVLARSELPVACAVGSDELLLGLGGLDTGNGEDELADDELGVTDEDELADDELGVTAEDVTGNVVDEVDDVAAVDDDGATGEVTDADEVAVTRDDEDVVATESKVVASNDDTAIELDDVTDCTTKKVEVRVGSELDADSDDDGTLAVDATVKGGLGVSSSLEWSSSSSSSTPTRMGTTLSDDVTPRSISGTAADTPVGEA</sequence>
<reference evidence="1" key="2">
    <citation type="journal article" date="2022" name="New Phytol.">
        <title>Evolutionary transition to the ectomycorrhizal habit in the genomes of a hyperdiverse lineage of mushroom-forming fungi.</title>
        <authorList>
            <person name="Looney B."/>
            <person name="Miyauchi S."/>
            <person name="Morin E."/>
            <person name="Drula E."/>
            <person name="Courty P.E."/>
            <person name="Kohler A."/>
            <person name="Kuo A."/>
            <person name="LaButti K."/>
            <person name="Pangilinan J."/>
            <person name="Lipzen A."/>
            <person name="Riley R."/>
            <person name="Andreopoulos W."/>
            <person name="He G."/>
            <person name="Johnson J."/>
            <person name="Nolan M."/>
            <person name="Tritt A."/>
            <person name="Barry K.W."/>
            <person name="Grigoriev I.V."/>
            <person name="Nagy L.G."/>
            <person name="Hibbett D."/>
            <person name="Henrissat B."/>
            <person name="Matheny P.B."/>
            <person name="Labbe J."/>
            <person name="Martin F.M."/>
        </authorList>
    </citation>
    <scope>NUCLEOTIDE SEQUENCE</scope>
    <source>
        <strain evidence="1">FP105234-sp</strain>
    </source>
</reference>
<protein>
    <submittedName>
        <fullName evidence="1">Uncharacterized protein</fullName>
    </submittedName>
</protein>
<accession>A0ACB8SCF4</accession>
<keyword evidence="2" id="KW-1185">Reference proteome</keyword>
<name>A0ACB8SCF4_9AGAM</name>
<reference evidence="1" key="1">
    <citation type="submission" date="2021-02" db="EMBL/GenBank/DDBJ databases">
        <authorList>
            <consortium name="DOE Joint Genome Institute"/>
            <person name="Ahrendt S."/>
            <person name="Looney B.P."/>
            <person name="Miyauchi S."/>
            <person name="Morin E."/>
            <person name="Drula E."/>
            <person name="Courty P.E."/>
            <person name="Chicoki N."/>
            <person name="Fauchery L."/>
            <person name="Kohler A."/>
            <person name="Kuo A."/>
            <person name="Labutti K."/>
            <person name="Pangilinan J."/>
            <person name="Lipzen A."/>
            <person name="Riley R."/>
            <person name="Andreopoulos W."/>
            <person name="He G."/>
            <person name="Johnson J."/>
            <person name="Barry K.W."/>
            <person name="Grigoriev I.V."/>
            <person name="Nagy L."/>
            <person name="Hibbett D."/>
            <person name="Henrissat B."/>
            <person name="Matheny P.B."/>
            <person name="Labbe J."/>
            <person name="Martin F."/>
        </authorList>
    </citation>
    <scope>NUCLEOTIDE SEQUENCE</scope>
    <source>
        <strain evidence="1">FP105234-sp</strain>
    </source>
</reference>
<organism evidence="1 2">
    <name type="scientific">Auriscalpium vulgare</name>
    <dbReference type="NCBI Taxonomy" id="40419"/>
    <lineage>
        <taxon>Eukaryota</taxon>
        <taxon>Fungi</taxon>
        <taxon>Dikarya</taxon>
        <taxon>Basidiomycota</taxon>
        <taxon>Agaricomycotina</taxon>
        <taxon>Agaricomycetes</taxon>
        <taxon>Russulales</taxon>
        <taxon>Auriscalpiaceae</taxon>
        <taxon>Auriscalpium</taxon>
    </lineage>
</organism>
<gene>
    <name evidence="1" type="ORF">FA95DRAFT_1568291</name>
</gene>
<evidence type="ECO:0000313" key="2">
    <source>
        <dbReference type="Proteomes" id="UP000814033"/>
    </source>
</evidence>
<dbReference type="EMBL" id="MU275838">
    <property type="protein sequence ID" value="KAI0053969.1"/>
    <property type="molecule type" value="Genomic_DNA"/>
</dbReference>